<dbReference type="Proteomes" id="UP000828251">
    <property type="component" value="Unassembled WGS sequence"/>
</dbReference>
<accession>A0A9D3VS58</accession>
<organism evidence="1 2">
    <name type="scientific">Gossypium stocksii</name>
    <dbReference type="NCBI Taxonomy" id="47602"/>
    <lineage>
        <taxon>Eukaryota</taxon>
        <taxon>Viridiplantae</taxon>
        <taxon>Streptophyta</taxon>
        <taxon>Embryophyta</taxon>
        <taxon>Tracheophyta</taxon>
        <taxon>Spermatophyta</taxon>
        <taxon>Magnoliopsida</taxon>
        <taxon>eudicotyledons</taxon>
        <taxon>Gunneridae</taxon>
        <taxon>Pentapetalae</taxon>
        <taxon>rosids</taxon>
        <taxon>malvids</taxon>
        <taxon>Malvales</taxon>
        <taxon>Malvaceae</taxon>
        <taxon>Malvoideae</taxon>
        <taxon>Gossypium</taxon>
    </lineage>
</organism>
<evidence type="ECO:0000313" key="2">
    <source>
        <dbReference type="Proteomes" id="UP000828251"/>
    </source>
</evidence>
<dbReference type="AlphaFoldDB" id="A0A9D3VS58"/>
<keyword evidence="2" id="KW-1185">Reference proteome</keyword>
<comment type="caution">
    <text evidence="1">The sequence shown here is derived from an EMBL/GenBank/DDBJ whole genome shotgun (WGS) entry which is preliminary data.</text>
</comment>
<protein>
    <submittedName>
        <fullName evidence="1">Uncharacterized protein</fullName>
    </submittedName>
</protein>
<proteinExistence type="predicted"/>
<reference evidence="1 2" key="1">
    <citation type="journal article" date="2021" name="Plant Biotechnol. J.">
        <title>Multi-omics assisted identification of the key and species-specific regulatory components of drought-tolerant mechanisms in Gossypium stocksii.</title>
        <authorList>
            <person name="Yu D."/>
            <person name="Ke L."/>
            <person name="Zhang D."/>
            <person name="Wu Y."/>
            <person name="Sun Y."/>
            <person name="Mei J."/>
            <person name="Sun J."/>
            <person name="Sun Y."/>
        </authorList>
    </citation>
    <scope>NUCLEOTIDE SEQUENCE [LARGE SCALE GENOMIC DNA]</scope>
    <source>
        <strain evidence="2">cv. E1</strain>
        <tissue evidence="1">Leaf</tissue>
    </source>
</reference>
<name>A0A9D3VS58_9ROSI</name>
<evidence type="ECO:0000313" key="1">
    <source>
        <dbReference type="EMBL" id="KAH1091963.1"/>
    </source>
</evidence>
<gene>
    <name evidence="1" type="ORF">J1N35_019220</name>
</gene>
<dbReference type="EMBL" id="JAIQCV010000006">
    <property type="protein sequence ID" value="KAH1091963.1"/>
    <property type="molecule type" value="Genomic_DNA"/>
</dbReference>
<sequence length="83" mass="9437">MDFKGKQDRDESSTSPGHLSIQELEVNAILPTSGSDSLEVGTVALTHIVRKVLEKFFEASLERNKESVHGRYEDYRKKRDCIL</sequence>